<feature type="transmembrane region" description="Helical" evidence="6">
    <location>
        <begin position="234"/>
        <end position="260"/>
    </location>
</feature>
<dbReference type="PANTHER" id="PTHR30250">
    <property type="entry name" value="PST FAMILY PREDICTED COLANIC ACID TRANSPORTER"/>
    <property type="match status" value="1"/>
</dbReference>
<dbReference type="PANTHER" id="PTHR30250:SF26">
    <property type="entry name" value="PSMA PROTEIN"/>
    <property type="match status" value="1"/>
</dbReference>
<evidence type="ECO:0000256" key="1">
    <source>
        <dbReference type="ARBA" id="ARBA00004651"/>
    </source>
</evidence>
<comment type="caution">
    <text evidence="7">The sequence shown here is derived from an EMBL/GenBank/DDBJ whole genome shotgun (WGS) entry which is preliminary data.</text>
</comment>
<evidence type="ECO:0000313" key="7">
    <source>
        <dbReference type="EMBL" id="PWR72771.1"/>
    </source>
</evidence>
<keyword evidence="5 6" id="KW-0472">Membrane</keyword>
<evidence type="ECO:0000256" key="5">
    <source>
        <dbReference type="ARBA" id="ARBA00023136"/>
    </source>
</evidence>
<accession>A0A2V2NB27</accession>
<evidence type="ECO:0000256" key="2">
    <source>
        <dbReference type="ARBA" id="ARBA00022475"/>
    </source>
</evidence>
<keyword evidence="3 6" id="KW-0812">Transmembrane</keyword>
<feature type="transmembrane region" description="Helical" evidence="6">
    <location>
        <begin position="189"/>
        <end position="213"/>
    </location>
</feature>
<dbReference type="Proteomes" id="UP000245657">
    <property type="component" value="Unassembled WGS sequence"/>
</dbReference>
<feature type="transmembrane region" description="Helical" evidence="6">
    <location>
        <begin position="405"/>
        <end position="422"/>
    </location>
</feature>
<dbReference type="GeneID" id="97548527"/>
<dbReference type="InterPro" id="IPR050833">
    <property type="entry name" value="Poly_Biosynth_Transport"/>
</dbReference>
<feature type="transmembrane region" description="Helical" evidence="6">
    <location>
        <begin position="443"/>
        <end position="461"/>
    </location>
</feature>
<dbReference type="OrthoDB" id="107091at2157"/>
<dbReference type="RefSeq" id="WP_109968282.1">
    <property type="nucleotide sequence ID" value="NZ_CP176093.1"/>
</dbReference>
<keyword evidence="8" id="KW-1185">Reference proteome</keyword>
<feature type="transmembrane region" description="Helical" evidence="6">
    <location>
        <begin position="160"/>
        <end position="183"/>
    </location>
</feature>
<dbReference type="EMBL" id="QGMY01000006">
    <property type="protein sequence ID" value="PWR72771.1"/>
    <property type="molecule type" value="Genomic_DNA"/>
</dbReference>
<feature type="transmembrane region" description="Helical" evidence="6">
    <location>
        <begin position="381"/>
        <end position="399"/>
    </location>
</feature>
<feature type="transmembrane region" description="Helical" evidence="6">
    <location>
        <begin position="318"/>
        <end position="339"/>
    </location>
</feature>
<name>A0A2V2NB27_9EURY</name>
<dbReference type="GO" id="GO:0005886">
    <property type="term" value="C:plasma membrane"/>
    <property type="evidence" value="ECO:0007669"/>
    <property type="project" value="UniProtKB-SubCell"/>
</dbReference>
<evidence type="ECO:0000256" key="3">
    <source>
        <dbReference type="ARBA" id="ARBA00022692"/>
    </source>
</evidence>
<evidence type="ECO:0000313" key="8">
    <source>
        <dbReference type="Proteomes" id="UP000245657"/>
    </source>
</evidence>
<feature type="transmembrane region" description="Helical" evidence="6">
    <location>
        <begin position="93"/>
        <end position="116"/>
    </location>
</feature>
<keyword evidence="2" id="KW-1003">Cell membrane</keyword>
<reference evidence="7 8" key="1">
    <citation type="submission" date="2018-05" db="EMBL/GenBank/DDBJ databases">
        <title>Draft genome of Methanospirillum lacunae Ki8-1.</title>
        <authorList>
            <person name="Dueholm M.S."/>
            <person name="Nielsen P.H."/>
            <person name="Bakmann L.F."/>
            <person name="Otzen D.E."/>
        </authorList>
    </citation>
    <scope>NUCLEOTIDE SEQUENCE [LARGE SCALE GENOMIC DNA]</scope>
    <source>
        <strain evidence="7 8">Ki8-1</strain>
    </source>
</reference>
<proteinExistence type="predicted"/>
<keyword evidence="4 6" id="KW-1133">Transmembrane helix</keyword>
<feature type="transmembrane region" description="Helical" evidence="6">
    <location>
        <begin position="54"/>
        <end position="73"/>
    </location>
</feature>
<feature type="transmembrane region" description="Helical" evidence="6">
    <location>
        <begin position="128"/>
        <end position="148"/>
    </location>
</feature>
<dbReference type="AlphaFoldDB" id="A0A2V2NB27"/>
<evidence type="ECO:0000256" key="4">
    <source>
        <dbReference type="ARBA" id="ARBA00022989"/>
    </source>
</evidence>
<feature type="transmembrane region" description="Helical" evidence="6">
    <location>
        <begin position="345"/>
        <end position="369"/>
    </location>
</feature>
<comment type="subcellular location">
    <subcellularLocation>
        <location evidence="1">Cell membrane</location>
        <topology evidence="1">Multi-pass membrane protein</topology>
    </subcellularLocation>
</comment>
<feature type="transmembrane region" description="Helical" evidence="6">
    <location>
        <begin position="272"/>
        <end position="297"/>
    </location>
</feature>
<feature type="transmembrane region" description="Helical" evidence="6">
    <location>
        <begin position="20"/>
        <end position="48"/>
    </location>
</feature>
<feature type="transmembrane region" description="Helical" evidence="6">
    <location>
        <begin position="467"/>
        <end position="488"/>
    </location>
</feature>
<evidence type="ECO:0000256" key="6">
    <source>
        <dbReference type="SAM" id="Phobius"/>
    </source>
</evidence>
<protein>
    <submittedName>
        <fullName evidence="7">Polysaccharide biosynthesis protein</fullName>
    </submittedName>
</protein>
<sequence length="524" mass="58493">MTSSFFTSKQMGKNFLGNMLYFLLNIVIGLFLVPFFISTLGIAAYGIIPLATSINGYIGLLTDSLNSSVSRFLSVNIQREDYLSANITFNTAFFGITAFIFLLFPVIIIISLYAPILFSIQDSQKGEVFFLFFGICNTFLIRAWSGNFTVSLFAYNRLDLINLINITGTILQILFIIIFFKIISPSLALVGLAYLISGIVTTTFSIFLSHLINPDLKISYHDFDRSRLNDFMGMSWWVVINQVGSLLFLNIDLIVINLYFGAKMGGEYAIALQWVILLRGIAGTVAGLLTPVMLMYYAKEQIESLIRVSKSAVKLMGLFVALPIGLVCGFASQLIFIWVGSEFVFLAPLTIVLVIHLMVNLAVLPLFAINIAHNKVKVPGIITFIMGIGNLLLAIFLSLYSGLGYYGVAVAAAITLTLKNAIFTPWYATRVLQVPSYTFTKSMLPGIISTISIIMVSRIFITFEPVWTFFNLVFVGGAISIIYLILIIKFGLNEYEFNLFSAYIPICFRRFFDEAFISEKRQKS</sequence>
<gene>
    <name evidence="7" type="ORF">DK846_07415</name>
</gene>
<organism evidence="7 8">
    <name type="scientific">Methanospirillum lacunae</name>
    <dbReference type="NCBI Taxonomy" id="668570"/>
    <lineage>
        <taxon>Archaea</taxon>
        <taxon>Methanobacteriati</taxon>
        <taxon>Methanobacteriota</taxon>
        <taxon>Stenosarchaea group</taxon>
        <taxon>Methanomicrobia</taxon>
        <taxon>Methanomicrobiales</taxon>
        <taxon>Methanospirillaceae</taxon>
        <taxon>Methanospirillum</taxon>
    </lineage>
</organism>